<evidence type="ECO:0008006" key="2">
    <source>
        <dbReference type="Google" id="ProtNLM"/>
    </source>
</evidence>
<sequence length="67" mass="7011">MESSALAAAYAMNAQSQTQQMISTSMLKAAHASEMAMVDMMNQAMEMVKVQQGPPPAGMGGSVDKMA</sequence>
<dbReference type="EMBL" id="NVUS01000028">
    <property type="protein sequence ID" value="PCI97604.1"/>
    <property type="molecule type" value="Genomic_DNA"/>
</dbReference>
<proteinExistence type="predicted"/>
<accession>A0A2A4YS65</accession>
<dbReference type="InterPro" id="IPR025906">
    <property type="entry name" value="YjfB_motility"/>
</dbReference>
<dbReference type="Pfam" id="PF14070">
    <property type="entry name" value="YjfB_motility"/>
    <property type="match status" value="1"/>
</dbReference>
<dbReference type="AlphaFoldDB" id="A0A2A4YS65"/>
<protein>
    <recommendedName>
        <fullName evidence="2">Motility protein</fullName>
    </recommendedName>
</protein>
<organism evidence="1">
    <name type="scientific">OCS116 cluster bacterium</name>
    <dbReference type="NCBI Taxonomy" id="2030921"/>
    <lineage>
        <taxon>Bacteria</taxon>
        <taxon>Pseudomonadati</taxon>
        <taxon>Pseudomonadota</taxon>
        <taxon>Alphaproteobacteria</taxon>
        <taxon>OCS116 cluster</taxon>
    </lineage>
</organism>
<gene>
    <name evidence="1" type="ORF">COB13_15410</name>
</gene>
<name>A0A2A4YS65_9PROT</name>
<reference evidence="1" key="2">
    <citation type="journal article" date="2018" name="ISME J.">
        <title>A dynamic microbial community with high functional redundancy inhabits the cold, oxic subseafloor aquifer.</title>
        <authorList>
            <person name="Tully B.J."/>
            <person name="Wheat C.G."/>
            <person name="Glazer B.T."/>
            <person name="Huber J.A."/>
        </authorList>
    </citation>
    <scope>NUCLEOTIDE SEQUENCE</scope>
    <source>
        <strain evidence="1">NORP83</strain>
    </source>
</reference>
<reference key="1">
    <citation type="submission" date="2017-08" db="EMBL/GenBank/DDBJ databases">
        <title>A dynamic microbial community with high functional redundancy inhabits the cold, oxic subseafloor aquifer.</title>
        <authorList>
            <person name="Tully B.J."/>
            <person name="Wheat C.G."/>
            <person name="Glazer B.T."/>
            <person name="Huber J.A."/>
        </authorList>
    </citation>
    <scope>NUCLEOTIDE SEQUENCE [LARGE SCALE GENOMIC DNA]</scope>
</reference>
<comment type="caution">
    <text evidence="1">The sequence shown here is derived from an EMBL/GenBank/DDBJ whole genome shotgun (WGS) entry which is preliminary data.</text>
</comment>
<evidence type="ECO:0000313" key="1">
    <source>
        <dbReference type="EMBL" id="PCI97604.1"/>
    </source>
</evidence>